<accession>A0A4Z2DZ35</accession>
<evidence type="ECO:0000313" key="1">
    <source>
        <dbReference type="EMBL" id="TNN21786.1"/>
    </source>
</evidence>
<proteinExistence type="predicted"/>
<comment type="caution">
    <text evidence="1">The sequence shown here is derived from an EMBL/GenBank/DDBJ whole genome shotgun (WGS) entry which is preliminary data.</text>
</comment>
<gene>
    <name evidence="1" type="ORF">EYF80_068102</name>
</gene>
<organism evidence="1 2">
    <name type="scientific">Liparis tanakae</name>
    <name type="common">Tanaka's snailfish</name>
    <dbReference type="NCBI Taxonomy" id="230148"/>
    <lineage>
        <taxon>Eukaryota</taxon>
        <taxon>Metazoa</taxon>
        <taxon>Chordata</taxon>
        <taxon>Craniata</taxon>
        <taxon>Vertebrata</taxon>
        <taxon>Euteleostomi</taxon>
        <taxon>Actinopterygii</taxon>
        <taxon>Neopterygii</taxon>
        <taxon>Teleostei</taxon>
        <taxon>Neoteleostei</taxon>
        <taxon>Acanthomorphata</taxon>
        <taxon>Eupercaria</taxon>
        <taxon>Perciformes</taxon>
        <taxon>Cottioidei</taxon>
        <taxon>Cottales</taxon>
        <taxon>Liparidae</taxon>
        <taxon>Liparis</taxon>
    </lineage>
</organism>
<keyword evidence="2" id="KW-1185">Reference proteome</keyword>
<reference evidence="1 2" key="1">
    <citation type="submission" date="2019-03" db="EMBL/GenBank/DDBJ databases">
        <title>First draft genome of Liparis tanakae, snailfish: a comprehensive survey of snailfish specific genes.</title>
        <authorList>
            <person name="Kim W."/>
            <person name="Song I."/>
            <person name="Jeong J.-H."/>
            <person name="Kim D."/>
            <person name="Kim S."/>
            <person name="Ryu S."/>
            <person name="Song J.Y."/>
            <person name="Lee S.K."/>
        </authorList>
    </citation>
    <scope>NUCLEOTIDE SEQUENCE [LARGE SCALE GENOMIC DNA]</scope>
    <source>
        <tissue evidence="1">Muscle</tissue>
    </source>
</reference>
<dbReference type="EMBL" id="SRLO01025868">
    <property type="protein sequence ID" value="TNN21786.1"/>
    <property type="molecule type" value="Genomic_DNA"/>
</dbReference>
<dbReference type="AlphaFoldDB" id="A0A4Z2DZ35"/>
<name>A0A4Z2DZ35_9TELE</name>
<protein>
    <submittedName>
        <fullName evidence="1">Uncharacterized protein</fullName>
    </submittedName>
</protein>
<dbReference type="Proteomes" id="UP000314294">
    <property type="component" value="Unassembled WGS sequence"/>
</dbReference>
<evidence type="ECO:0000313" key="2">
    <source>
        <dbReference type="Proteomes" id="UP000314294"/>
    </source>
</evidence>
<sequence length="78" mass="8967">MTPCVRFLQEPGFHRPLLLWIQKQEFGDSTEKATSCASQLVYDISVSPLHTRPLPADTHTHRRSFKHTQVKTCFSTLL</sequence>